<evidence type="ECO:0000256" key="6">
    <source>
        <dbReference type="ARBA" id="ARBA00022748"/>
    </source>
</evidence>
<feature type="transmembrane region" description="Helical" evidence="9">
    <location>
        <begin position="12"/>
        <end position="33"/>
    </location>
</feature>
<evidence type="ECO:0000256" key="8">
    <source>
        <dbReference type="ARBA" id="ARBA00023136"/>
    </source>
</evidence>
<keyword evidence="6" id="KW-0201">Cytochrome c-type biogenesis</keyword>
<proteinExistence type="predicted"/>
<name>A0A3B0RBX6_9ZZZZ</name>
<dbReference type="GO" id="GO:0017004">
    <property type="term" value="P:cytochrome complex assembly"/>
    <property type="evidence" value="ECO:0007669"/>
    <property type="project" value="UniProtKB-KW"/>
</dbReference>
<evidence type="ECO:0000256" key="5">
    <source>
        <dbReference type="ARBA" id="ARBA00022692"/>
    </source>
</evidence>
<evidence type="ECO:0000256" key="4">
    <source>
        <dbReference type="ARBA" id="ARBA00022519"/>
    </source>
</evidence>
<keyword evidence="4" id="KW-0997">Cell inner membrane</keyword>
<gene>
    <name evidence="10" type="ORF">MNBD_ALPHA08-2129</name>
</gene>
<evidence type="ECO:0000256" key="1">
    <source>
        <dbReference type="ARBA" id="ARBA00004377"/>
    </source>
</evidence>
<evidence type="ECO:0008006" key="11">
    <source>
        <dbReference type="Google" id="ProtNLM"/>
    </source>
</evidence>
<evidence type="ECO:0000256" key="3">
    <source>
        <dbReference type="ARBA" id="ARBA00022475"/>
    </source>
</evidence>
<dbReference type="GO" id="GO:0015886">
    <property type="term" value="P:heme transport"/>
    <property type="evidence" value="ECO:0007669"/>
    <property type="project" value="InterPro"/>
</dbReference>
<evidence type="ECO:0000256" key="7">
    <source>
        <dbReference type="ARBA" id="ARBA00022989"/>
    </source>
</evidence>
<dbReference type="AlphaFoldDB" id="A0A3B0RBX6"/>
<keyword evidence="3" id="KW-1003">Cell membrane</keyword>
<dbReference type="InterPro" id="IPR007078">
    <property type="entry name" value="Haem_export_protD_CcmD"/>
</dbReference>
<comment type="subcellular location">
    <subcellularLocation>
        <location evidence="1">Cell inner membrane</location>
        <topology evidence="1">Single-pass membrane protein</topology>
    </subcellularLocation>
</comment>
<accession>A0A3B0RBX6</accession>
<evidence type="ECO:0000256" key="9">
    <source>
        <dbReference type="SAM" id="Phobius"/>
    </source>
</evidence>
<sequence length="52" mass="5945">MDFSARNIEFVLACYAITAVLLVVMTATIVLRAKKHDRELARLEQARIKAKR</sequence>
<reference evidence="10" key="1">
    <citation type="submission" date="2018-06" db="EMBL/GenBank/DDBJ databases">
        <authorList>
            <person name="Zhirakovskaya E."/>
        </authorList>
    </citation>
    <scope>NUCLEOTIDE SEQUENCE</scope>
</reference>
<dbReference type="GO" id="GO:0005886">
    <property type="term" value="C:plasma membrane"/>
    <property type="evidence" value="ECO:0007669"/>
    <property type="project" value="UniProtKB-SubCell"/>
</dbReference>
<organism evidence="10">
    <name type="scientific">hydrothermal vent metagenome</name>
    <dbReference type="NCBI Taxonomy" id="652676"/>
    <lineage>
        <taxon>unclassified sequences</taxon>
        <taxon>metagenomes</taxon>
        <taxon>ecological metagenomes</taxon>
    </lineage>
</organism>
<protein>
    <recommendedName>
        <fullName evidence="11">Heme exporter protein D</fullName>
    </recommendedName>
</protein>
<keyword evidence="5 9" id="KW-0812">Transmembrane</keyword>
<dbReference type="EMBL" id="UOEC01000003">
    <property type="protein sequence ID" value="VAV86436.1"/>
    <property type="molecule type" value="Genomic_DNA"/>
</dbReference>
<evidence type="ECO:0000313" key="10">
    <source>
        <dbReference type="EMBL" id="VAV86436.1"/>
    </source>
</evidence>
<dbReference type="Pfam" id="PF04995">
    <property type="entry name" value="CcmD"/>
    <property type="match status" value="1"/>
</dbReference>
<dbReference type="NCBIfam" id="TIGR03141">
    <property type="entry name" value="cytochro_ccmD"/>
    <property type="match status" value="1"/>
</dbReference>
<keyword evidence="7 9" id="KW-1133">Transmembrane helix</keyword>
<evidence type="ECO:0000256" key="2">
    <source>
        <dbReference type="ARBA" id="ARBA00022448"/>
    </source>
</evidence>
<keyword evidence="2" id="KW-0813">Transport</keyword>
<keyword evidence="8 9" id="KW-0472">Membrane</keyword>